<dbReference type="SUPFAM" id="SSF53335">
    <property type="entry name" value="S-adenosyl-L-methionine-dependent methyltransferases"/>
    <property type="match status" value="1"/>
</dbReference>
<accession>A4S3E2</accession>
<dbReference type="InterPro" id="IPR029063">
    <property type="entry name" value="SAM-dependent_MTases_sf"/>
</dbReference>
<dbReference type="PANTHER" id="PTHR14614:SF157">
    <property type="entry name" value="METHYLTRANSFERASE TYPE 12 DOMAIN-CONTAINING PROTEIN"/>
    <property type="match status" value="1"/>
</dbReference>
<organism evidence="1 2">
    <name type="scientific">Ostreococcus lucimarinus (strain CCE9901)</name>
    <dbReference type="NCBI Taxonomy" id="436017"/>
    <lineage>
        <taxon>Eukaryota</taxon>
        <taxon>Viridiplantae</taxon>
        <taxon>Chlorophyta</taxon>
        <taxon>Mamiellophyceae</taxon>
        <taxon>Mamiellales</taxon>
        <taxon>Bathycoccaceae</taxon>
        <taxon>Ostreococcus</taxon>
    </lineage>
</organism>
<dbReference type="PANTHER" id="PTHR14614">
    <property type="entry name" value="HEPATOCELLULAR CARCINOMA-ASSOCIATED ANTIGEN"/>
    <property type="match status" value="1"/>
</dbReference>
<dbReference type="eggNOG" id="ENOG502S63N">
    <property type="taxonomic scope" value="Eukaryota"/>
</dbReference>
<gene>
    <name evidence="1" type="ORF">OSTLU_26025</name>
</gene>
<reference evidence="1 2" key="1">
    <citation type="journal article" date="2007" name="Proc. Natl. Acad. Sci. U.S.A.">
        <title>The tiny eukaryote Ostreococcus provides genomic insights into the paradox of plankton speciation.</title>
        <authorList>
            <person name="Palenik B."/>
            <person name="Grimwood J."/>
            <person name="Aerts A."/>
            <person name="Rouze P."/>
            <person name="Salamov A."/>
            <person name="Putnam N."/>
            <person name="Dupont C."/>
            <person name="Jorgensen R."/>
            <person name="Derelle E."/>
            <person name="Rombauts S."/>
            <person name="Zhou K."/>
            <person name="Otillar R."/>
            <person name="Merchant S.S."/>
            <person name="Podell S."/>
            <person name="Gaasterland T."/>
            <person name="Napoli C."/>
            <person name="Gendler K."/>
            <person name="Manuell A."/>
            <person name="Tai V."/>
            <person name="Vallon O."/>
            <person name="Piganeau G."/>
            <person name="Jancek S."/>
            <person name="Heijde M."/>
            <person name="Jabbari K."/>
            <person name="Bowler C."/>
            <person name="Lohr M."/>
            <person name="Robbens S."/>
            <person name="Werner G."/>
            <person name="Dubchak I."/>
            <person name="Pazour G.J."/>
            <person name="Ren Q."/>
            <person name="Paulsen I."/>
            <person name="Delwiche C."/>
            <person name="Schmutz J."/>
            <person name="Rokhsar D."/>
            <person name="Van de Peer Y."/>
            <person name="Moreau H."/>
            <person name="Grigoriev I.V."/>
        </authorList>
    </citation>
    <scope>NUCLEOTIDE SEQUENCE [LARGE SCALE GENOMIC DNA]</scope>
    <source>
        <strain evidence="1 2">CCE9901</strain>
    </source>
</reference>
<dbReference type="KEGG" id="olu:OSTLU_26025"/>
<dbReference type="RefSeq" id="XP_001420079.1">
    <property type="nucleotide sequence ID" value="XM_001420042.1"/>
</dbReference>
<dbReference type="Proteomes" id="UP000001568">
    <property type="component" value="Chromosome 10"/>
</dbReference>
<dbReference type="GeneID" id="5004218"/>
<dbReference type="Pfam" id="PF10294">
    <property type="entry name" value="Methyltransf_16"/>
    <property type="match status" value="1"/>
</dbReference>
<dbReference type="OMA" id="MITERAT"/>
<evidence type="ECO:0000313" key="2">
    <source>
        <dbReference type="Proteomes" id="UP000001568"/>
    </source>
</evidence>
<evidence type="ECO:0000313" key="1">
    <source>
        <dbReference type="EMBL" id="ABO98372.1"/>
    </source>
</evidence>
<dbReference type="EMBL" id="CP000590">
    <property type="protein sequence ID" value="ABO98372.1"/>
    <property type="molecule type" value="Genomic_DNA"/>
</dbReference>
<sequence length="248" mass="26637">MKDVEPNDDGDEDEDVEVDPFFFDDGYDVAASTGFARVWEGAEALTAHLERTGLGRGERVLELGAGVGECGLACAALGAHVLLTDVRAVCENVIRRNIEQNGAGPATELLGAWPNATRIGSGSASRATLNWMDEIPSDPFQNSALTFRDADILIAAECVWLRELLLPFVTTSSTLLRSGVRELILSVRDRSSTEDASSGKAFPHTNEVVREFESTGCSVEALHRQRSEDEGKEIVIFRITSAAAAPGA</sequence>
<dbReference type="OrthoDB" id="407325at2759"/>
<dbReference type="Gramene" id="ABO98372">
    <property type="protein sequence ID" value="ABO98372"/>
    <property type="gene ID" value="OSTLU_26025"/>
</dbReference>
<dbReference type="InterPro" id="IPR019410">
    <property type="entry name" value="Methyltransf_16"/>
</dbReference>
<name>A4S3E2_OSTLU</name>
<protein>
    <submittedName>
        <fullName evidence="1">Uncharacterized protein</fullName>
    </submittedName>
</protein>
<proteinExistence type="predicted"/>
<keyword evidence="2" id="KW-1185">Reference proteome</keyword>
<dbReference type="AlphaFoldDB" id="A4S3E2"/>
<dbReference type="Gene3D" id="3.40.50.150">
    <property type="entry name" value="Vaccinia Virus protein VP39"/>
    <property type="match status" value="1"/>
</dbReference>
<dbReference type="HOGENOM" id="CLU_981214_0_0_1"/>